<gene>
    <name evidence="1" type="ORF">KK1_016901</name>
</gene>
<organism evidence="1 2">
    <name type="scientific">Cajanus cajan</name>
    <name type="common">Pigeon pea</name>
    <name type="synonym">Cajanus indicus</name>
    <dbReference type="NCBI Taxonomy" id="3821"/>
    <lineage>
        <taxon>Eukaryota</taxon>
        <taxon>Viridiplantae</taxon>
        <taxon>Streptophyta</taxon>
        <taxon>Embryophyta</taxon>
        <taxon>Tracheophyta</taxon>
        <taxon>Spermatophyta</taxon>
        <taxon>Magnoliopsida</taxon>
        <taxon>eudicotyledons</taxon>
        <taxon>Gunneridae</taxon>
        <taxon>Pentapetalae</taxon>
        <taxon>rosids</taxon>
        <taxon>fabids</taxon>
        <taxon>Fabales</taxon>
        <taxon>Fabaceae</taxon>
        <taxon>Papilionoideae</taxon>
        <taxon>50 kb inversion clade</taxon>
        <taxon>NPAAA clade</taxon>
        <taxon>indigoferoid/millettioid clade</taxon>
        <taxon>Phaseoleae</taxon>
        <taxon>Cajanus</taxon>
    </lineage>
</organism>
<name>A0A151T5P2_CAJCA</name>
<keyword evidence="2" id="KW-1185">Reference proteome</keyword>
<evidence type="ECO:0000313" key="1">
    <source>
        <dbReference type="EMBL" id="KYP62369.1"/>
    </source>
</evidence>
<sequence>MRIYDLPQKYCSPRIIFSIASIVGVPFSIDQATMLHAYGHFAQVLVEINLVEEIIE</sequence>
<reference evidence="1 2" key="1">
    <citation type="journal article" date="2012" name="Nat. Biotechnol.">
        <title>Draft genome sequence of pigeonpea (Cajanus cajan), an orphan legume crop of resource-poor farmers.</title>
        <authorList>
            <person name="Varshney R.K."/>
            <person name="Chen W."/>
            <person name="Li Y."/>
            <person name="Bharti A.K."/>
            <person name="Saxena R.K."/>
            <person name="Schlueter J.A."/>
            <person name="Donoghue M.T."/>
            <person name="Azam S."/>
            <person name="Fan G."/>
            <person name="Whaley A.M."/>
            <person name="Farmer A.D."/>
            <person name="Sheridan J."/>
            <person name="Iwata A."/>
            <person name="Tuteja R."/>
            <person name="Penmetsa R.V."/>
            <person name="Wu W."/>
            <person name="Upadhyaya H.D."/>
            <person name="Yang S.P."/>
            <person name="Shah T."/>
            <person name="Saxena K.B."/>
            <person name="Michael T."/>
            <person name="McCombie W.R."/>
            <person name="Yang B."/>
            <person name="Zhang G."/>
            <person name="Yang H."/>
            <person name="Wang J."/>
            <person name="Spillane C."/>
            <person name="Cook D.R."/>
            <person name="May G.D."/>
            <person name="Xu X."/>
            <person name="Jackson S.A."/>
        </authorList>
    </citation>
    <scope>NUCLEOTIDE SEQUENCE [LARGE SCALE GENOMIC DNA]</scope>
    <source>
        <strain evidence="2">cv. Asha</strain>
    </source>
</reference>
<accession>A0A151T5P2</accession>
<dbReference type="AlphaFoldDB" id="A0A151T5P2"/>
<proteinExistence type="predicted"/>
<dbReference type="Proteomes" id="UP000075243">
    <property type="component" value="Chromosome 8"/>
</dbReference>
<dbReference type="EMBL" id="CM003610">
    <property type="protein sequence ID" value="KYP62369.1"/>
    <property type="molecule type" value="Genomic_DNA"/>
</dbReference>
<evidence type="ECO:0000313" key="2">
    <source>
        <dbReference type="Proteomes" id="UP000075243"/>
    </source>
</evidence>
<protein>
    <submittedName>
        <fullName evidence="1">Uncharacterized protein</fullName>
    </submittedName>
</protein>
<dbReference type="Gramene" id="C.cajan_16419.t">
    <property type="protein sequence ID" value="C.cajan_16419.t.cds1"/>
    <property type="gene ID" value="C.cajan_16419"/>
</dbReference>